<keyword evidence="7 10" id="KW-1133">Transmembrane helix</keyword>
<keyword evidence="12" id="KW-1185">Reference proteome</keyword>
<dbReference type="HAMAP" id="MF_00155">
    <property type="entry name" value="CtaG"/>
    <property type="match status" value="1"/>
</dbReference>
<organism evidence="11 12">
    <name type="scientific">Stakelama sediminis</name>
    <dbReference type="NCBI Taxonomy" id="463200"/>
    <lineage>
        <taxon>Bacteria</taxon>
        <taxon>Pseudomonadati</taxon>
        <taxon>Pseudomonadota</taxon>
        <taxon>Alphaproteobacteria</taxon>
        <taxon>Sphingomonadales</taxon>
        <taxon>Sphingomonadaceae</taxon>
        <taxon>Stakelama</taxon>
    </lineage>
</organism>
<evidence type="ECO:0000256" key="6">
    <source>
        <dbReference type="ARBA" id="ARBA00022968"/>
    </source>
</evidence>
<keyword evidence="9 10" id="KW-0472">Membrane</keyword>
<dbReference type="PANTHER" id="PTHR21320:SF3">
    <property type="entry name" value="CYTOCHROME C OXIDASE ASSEMBLY PROTEIN COX11, MITOCHONDRIAL-RELATED"/>
    <property type="match status" value="1"/>
</dbReference>
<reference evidence="11 12" key="1">
    <citation type="submission" date="2020-08" db="EMBL/GenBank/DDBJ databases">
        <title>Genomic Encyclopedia of Type Strains, Phase IV (KMG-IV): sequencing the most valuable type-strain genomes for metagenomic binning, comparative biology and taxonomic classification.</title>
        <authorList>
            <person name="Goeker M."/>
        </authorList>
    </citation>
    <scope>NUCLEOTIDE SEQUENCE [LARGE SCALE GENOMIC DNA]</scope>
    <source>
        <strain evidence="11 12">DSM 27203</strain>
    </source>
</reference>
<keyword evidence="10" id="KW-0997">Cell inner membrane</keyword>
<dbReference type="SUPFAM" id="SSF110111">
    <property type="entry name" value="Ctag/Cox11"/>
    <property type="match status" value="1"/>
</dbReference>
<name>A0A840YW37_9SPHN</name>
<evidence type="ECO:0000313" key="12">
    <source>
        <dbReference type="Proteomes" id="UP000554342"/>
    </source>
</evidence>
<dbReference type="InterPro" id="IPR007533">
    <property type="entry name" value="Cyt_c_oxidase_assmbl_CtaG"/>
</dbReference>
<evidence type="ECO:0000256" key="4">
    <source>
        <dbReference type="ARBA" id="ARBA00015384"/>
    </source>
</evidence>
<keyword evidence="10" id="KW-1003">Cell membrane</keyword>
<comment type="subcellular location">
    <subcellularLocation>
        <location evidence="2 10">Cell inner membrane</location>
        <topology evidence="2 10">Single-pass type II membrane protein</topology>
        <orientation evidence="2 10">Periplasmic side</orientation>
    </subcellularLocation>
</comment>
<evidence type="ECO:0000256" key="5">
    <source>
        <dbReference type="ARBA" id="ARBA00022692"/>
    </source>
</evidence>
<evidence type="ECO:0000256" key="2">
    <source>
        <dbReference type="ARBA" id="ARBA00004382"/>
    </source>
</evidence>
<feature type="topological domain" description="Cytoplasmic" evidence="10">
    <location>
        <begin position="1"/>
        <end position="6"/>
    </location>
</feature>
<evidence type="ECO:0000256" key="1">
    <source>
        <dbReference type="ARBA" id="ARBA00004007"/>
    </source>
</evidence>
<evidence type="ECO:0000256" key="8">
    <source>
        <dbReference type="ARBA" id="ARBA00023008"/>
    </source>
</evidence>
<dbReference type="AlphaFoldDB" id="A0A840YW37"/>
<keyword evidence="6 10" id="KW-0735">Signal-anchor</keyword>
<accession>A0A840YW37</accession>
<protein>
    <recommendedName>
        <fullName evidence="4 10">Cytochrome c oxidase assembly protein CtaG</fullName>
    </recommendedName>
</protein>
<evidence type="ECO:0000256" key="10">
    <source>
        <dbReference type="HAMAP-Rule" id="MF_00155"/>
    </source>
</evidence>
<evidence type="ECO:0000256" key="9">
    <source>
        <dbReference type="ARBA" id="ARBA00023136"/>
    </source>
</evidence>
<dbReference type="PIRSF" id="PIRSF005413">
    <property type="entry name" value="COX11"/>
    <property type="match status" value="1"/>
</dbReference>
<sequence>MTRNQRTAGLFAGIAVAMLALAFASVPLYRAFCQVTGLNGTVQRGADAPGATGQKVAVAFDTNISPKLRWRFEPEQRREHIDVGARDMVFFTAQNLTDRPLTGTATFNVTPARVGKYFRKIECFCFTQQTLAAREKVRMPVIFYVDPQLYNDPDTNDVREITLSYTFYPVDSQGGTS</sequence>
<comment type="similarity">
    <text evidence="3 10">Belongs to the COX11/CtaG family.</text>
</comment>
<keyword evidence="5 10" id="KW-0812">Transmembrane</keyword>
<dbReference type="Pfam" id="PF04442">
    <property type="entry name" value="CtaG_Cox11"/>
    <property type="match status" value="1"/>
</dbReference>
<feature type="topological domain" description="Periplasmic" evidence="10">
    <location>
        <begin position="26"/>
        <end position="177"/>
    </location>
</feature>
<proteinExistence type="inferred from homology"/>
<dbReference type="RefSeq" id="WP_184001479.1">
    <property type="nucleotide sequence ID" value="NZ_BAABIF010000004.1"/>
</dbReference>
<dbReference type="Proteomes" id="UP000554342">
    <property type="component" value="Unassembled WGS sequence"/>
</dbReference>
<evidence type="ECO:0000313" key="11">
    <source>
        <dbReference type="EMBL" id="MBB5717759.1"/>
    </source>
</evidence>
<evidence type="ECO:0000256" key="7">
    <source>
        <dbReference type="ARBA" id="ARBA00022989"/>
    </source>
</evidence>
<comment type="function">
    <text evidence="1 10">Exerts its effect at some terminal stage of cytochrome c oxidase synthesis, probably by being involved in the insertion of the copper B into subunit I.</text>
</comment>
<dbReference type="EMBL" id="JACIJI010000001">
    <property type="protein sequence ID" value="MBB5717759.1"/>
    <property type="molecule type" value="Genomic_DNA"/>
</dbReference>
<gene>
    <name evidence="10" type="primary">ctaG</name>
    <name evidence="11" type="ORF">FHR23_000666</name>
</gene>
<dbReference type="GO" id="GO:0008535">
    <property type="term" value="P:respiratory chain complex IV assembly"/>
    <property type="evidence" value="ECO:0007669"/>
    <property type="project" value="UniProtKB-UniRule"/>
</dbReference>
<dbReference type="InterPro" id="IPR023471">
    <property type="entry name" value="CtaG/Cox11_dom_sf"/>
</dbReference>
<dbReference type="PANTHER" id="PTHR21320">
    <property type="entry name" value="CYTOCHROME C OXIDASE ASSEMBLY PROTEIN COX11-RELATED"/>
    <property type="match status" value="1"/>
</dbReference>
<dbReference type="FunFam" id="2.60.370.10:FF:000001">
    <property type="entry name" value="COX11 cytochrome c oxidase assembly homolog"/>
    <property type="match status" value="1"/>
</dbReference>
<dbReference type="GO" id="GO:0005886">
    <property type="term" value="C:plasma membrane"/>
    <property type="evidence" value="ECO:0007669"/>
    <property type="project" value="UniProtKB-SubCell"/>
</dbReference>
<dbReference type="GO" id="GO:0005507">
    <property type="term" value="F:copper ion binding"/>
    <property type="evidence" value="ECO:0007669"/>
    <property type="project" value="InterPro"/>
</dbReference>
<comment type="caution">
    <text evidence="11">The sequence shown here is derived from an EMBL/GenBank/DDBJ whole genome shotgun (WGS) entry which is preliminary data.</text>
</comment>
<evidence type="ECO:0000256" key="3">
    <source>
        <dbReference type="ARBA" id="ARBA00009620"/>
    </source>
</evidence>
<keyword evidence="8 10" id="KW-0186">Copper</keyword>
<dbReference type="Gene3D" id="2.60.370.10">
    <property type="entry name" value="Ctag/Cox11"/>
    <property type="match status" value="1"/>
</dbReference>
<dbReference type="NCBIfam" id="NF003465">
    <property type="entry name" value="PRK05089.1"/>
    <property type="match status" value="1"/>
</dbReference>